<keyword evidence="3" id="KW-1185">Reference proteome</keyword>
<protein>
    <submittedName>
        <fullName evidence="2">ABC transporter substrate-binding protein</fullName>
    </submittedName>
</protein>
<evidence type="ECO:0000313" key="2">
    <source>
        <dbReference type="EMBL" id="QDH13927.1"/>
    </source>
</evidence>
<dbReference type="PANTHER" id="PTHR30535">
    <property type="entry name" value="VITAMIN B12-BINDING PROTEIN"/>
    <property type="match status" value="1"/>
</dbReference>
<accession>A0A4Y6UBT1</accession>
<evidence type="ECO:0000259" key="1">
    <source>
        <dbReference type="PROSITE" id="PS50983"/>
    </source>
</evidence>
<feature type="domain" description="Fe/B12 periplasmic-binding" evidence="1">
    <location>
        <begin position="55"/>
        <end position="355"/>
    </location>
</feature>
<dbReference type="KEGG" id="swf:E3E12_06720"/>
<dbReference type="SUPFAM" id="SSF53807">
    <property type="entry name" value="Helical backbone' metal receptor"/>
    <property type="match status" value="1"/>
</dbReference>
<dbReference type="InterPro" id="IPR002491">
    <property type="entry name" value="ABC_transptr_periplasmic_BD"/>
</dbReference>
<reference evidence="2 3" key="1">
    <citation type="submission" date="2019-03" db="EMBL/GenBank/DDBJ databases">
        <title>The complete genome sequence of Swingsia_sp. F3b2 LMG30590(T).</title>
        <authorList>
            <person name="Chua K.-O."/>
            <person name="Chan K.-G."/>
            <person name="See-Too W.-S."/>
        </authorList>
    </citation>
    <scope>NUCLEOTIDE SEQUENCE [LARGE SCALE GENOMIC DNA]</scope>
    <source>
        <strain evidence="2 3">F3b2</strain>
    </source>
</reference>
<dbReference type="AlphaFoldDB" id="A0A4Y6UBT1"/>
<dbReference type="EMBL" id="CP038231">
    <property type="protein sequence ID" value="QDH13927.1"/>
    <property type="molecule type" value="Genomic_DNA"/>
</dbReference>
<dbReference type="PROSITE" id="PS50983">
    <property type="entry name" value="FE_B12_PBP"/>
    <property type="match status" value="1"/>
</dbReference>
<organism evidence="2 3">
    <name type="scientific">Formicincola oecophyllae</name>
    <dbReference type="NCBI Taxonomy" id="2558361"/>
    <lineage>
        <taxon>Bacteria</taxon>
        <taxon>Pseudomonadati</taxon>
        <taxon>Pseudomonadota</taxon>
        <taxon>Alphaproteobacteria</taxon>
        <taxon>Acetobacterales</taxon>
        <taxon>Acetobacteraceae</taxon>
        <taxon>Formicincola</taxon>
    </lineage>
</organism>
<dbReference type="RefSeq" id="WP_141443634.1">
    <property type="nucleotide sequence ID" value="NZ_CP038231.1"/>
</dbReference>
<dbReference type="InterPro" id="IPR050902">
    <property type="entry name" value="ABC_Transporter_SBP"/>
</dbReference>
<gene>
    <name evidence="2" type="ORF">E3E12_06720</name>
</gene>
<dbReference type="Proteomes" id="UP000318709">
    <property type="component" value="Chromosome"/>
</dbReference>
<proteinExistence type="predicted"/>
<dbReference type="Gene3D" id="3.40.50.1980">
    <property type="entry name" value="Nitrogenase molybdenum iron protein domain"/>
    <property type="match status" value="2"/>
</dbReference>
<dbReference type="Pfam" id="PF01497">
    <property type="entry name" value="Peripla_BP_2"/>
    <property type="match status" value="1"/>
</dbReference>
<sequence length="392" mass="42236">MVTSPHPRPAKRAGRLFAAFLAGAGLWWSGASTLQAREVTDILGRHVQVPDHPQRIVLGEGRLIYALEPLEGEGLFKRVVGWQGEFRSSDAQNYNALKAIHPEAERVAVIGRNSADTISPEKILQLRPDVAIFSTTGHGPGQSGPVTQRLAEAHIPVVFVDFRADPVKNTVPSMLVLGQTLDRQREAKAYADFYQDRLSAVRKAVAEDKHPAPRVFIDMLGGQRPNCCHTAGNGNMGAFIEVAGGDNLAAKLLPGFMGEVTPEWLMAAQPDALILDGTRPGGSTGPGVQMGAMVSAEQARASMERLLESADLTPLKAAHDGHTWGVWHAFYDNPFNILAIEAMATWFHPSTTASIHPEADLRTIQARFHGLPGPGTYWAGPVSLPAKQGAQP</sequence>
<name>A0A4Y6UBT1_9PROT</name>
<dbReference type="OrthoDB" id="9775594at2"/>
<evidence type="ECO:0000313" key="3">
    <source>
        <dbReference type="Proteomes" id="UP000318709"/>
    </source>
</evidence>
<dbReference type="PANTHER" id="PTHR30535:SF34">
    <property type="entry name" value="MOLYBDATE-BINDING PROTEIN MOLA"/>
    <property type="match status" value="1"/>
</dbReference>